<name>A0A844T454_9BRAD</name>
<dbReference type="RefSeq" id="WP_157329621.1">
    <property type="nucleotide sequence ID" value="NZ_JANADL010000001.1"/>
</dbReference>
<dbReference type="EMBL" id="WQNE01000007">
    <property type="protein sequence ID" value="MVT73677.1"/>
    <property type="molecule type" value="Genomic_DNA"/>
</dbReference>
<sequence length="93" mass="10492">MEPGYNDPNYWMRWYAGQQELQRARQGADAEPADQDGFEQQLGELQLRSAEESSPPASSPEAPAARSPENIQRTDIGGSMRMPPRSNLRQFLQ</sequence>
<feature type="region of interest" description="Disordered" evidence="1">
    <location>
        <begin position="22"/>
        <end position="93"/>
    </location>
</feature>
<dbReference type="AlphaFoldDB" id="A0A844T454"/>
<comment type="caution">
    <text evidence="2">The sequence shown here is derived from an EMBL/GenBank/DDBJ whole genome shotgun (WGS) entry which is preliminary data.</text>
</comment>
<dbReference type="OrthoDB" id="8244063at2"/>
<evidence type="ECO:0000256" key="1">
    <source>
        <dbReference type="SAM" id="MobiDB-lite"/>
    </source>
</evidence>
<reference evidence="2 3" key="1">
    <citation type="submission" date="2019-12" db="EMBL/GenBank/DDBJ databases">
        <title>Draft genome sequences Bradyrhizobium cajani AMBPC1010, Bradyrhizobium pachyrhizi AMBPC1040 and Bradyrhizobium yuanmingense ALSPC3051, three plant growth promoting strains isolated from nodules of Cajanus cajan L. in Dominican Republic.</title>
        <authorList>
            <person name="Flores-Felix J.D."/>
            <person name="Araujo J."/>
            <person name="Diaz-Alcantara C."/>
            <person name="Gonzalez-Andres F."/>
            <person name="Velazquez E."/>
        </authorList>
    </citation>
    <scope>NUCLEOTIDE SEQUENCE [LARGE SCALE GENOMIC DNA]</scope>
    <source>
        <strain evidence="2 3">1010</strain>
    </source>
</reference>
<organism evidence="2 3">
    <name type="scientific">Bradyrhizobium cajani</name>
    <dbReference type="NCBI Taxonomy" id="1928661"/>
    <lineage>
        <taxon>Bacteria</taxon>
        <taxon>Pseudomonadati</taxon>
        <taxon>Pseudomonadota</taxon>
        <taxon>Alphaproteobacteria</taxon>
        <taxon>Hyphomicrobiales</taxon>
        <taxon>Nitrobacteraceae</taxon>
        <taxon>Bradyrhizobium</taxon>
    </lineage>
</organism>
<evidence type="ECO:0000313" key="3">
    <source>
        <dbReference type="Proteomes" id="UP000449969"/>
    </source>
</evidence>
<protein>
    <submittedName>
        <fullName evidence="2">Uncharacterized protein</fullName>
    </submittedName>
</protein>
<gene>
    <name evidence="2" type="ORF">GPL20_11470</name>
</gene>
<keyword evidence="3" id="KW-1185">Reference proteome</keyword>
<proteinExistence type="predicted"/>
<feature type="compositionally biased region" description="Low complexity" evidence="1">
    <location>
        <begin position="52"/>
        <end position="69"/>
    </location>
</feature>
<accession>A0A844T454</accession>
<evidence type="ECO:0000313" key="2">
    <source>
        <dbReference type="EMBL" id="MVT73677.1"/>
    </source>
</evidence>
<dbReference type="Proteomes" id="UP000449969">
    <property type="component" value="Unassembled WGS sequence"/>
</dbReference>